<dbReference type="PANTHER" id="PTHR42902">
    <property type="entry name" value="MALATE SYNTHASE"/>
    <property type="match status" value="1"/>
</dbReference>
<dbReference type="GO" id="GO:0004474">
    <property type="term" value="F:malate synthase activity"/>
    <property type="evidence" value="ECO:0007669"/>
    <property type="project" value="UniProtKB-EC"/>
</dbReference>
<dbReference type="Pfam" id="PF01274">
    <property type="entry name" value="MS_TIM-barrel"/>
    <property type="match status" value="1"/>
</dbReference>
<dbReference type="PANTHER" id="PTHR42902:SF1">
    <property type="entry name" value="MALATE SYNTHASE 1-RELATED"/>
    <property type="match status" value="1"/>
</dbReference>
<dbReference type="InterPro" id="IPR048356">
    <property type="entry name" value="MS_N"/>
</dbReference>
<dbReference type="PROSITE" id="PS00510">
    <property type="entry name" value="MALATE_SYNTHASE"/>
    <property type="match status" value="1"/>
</dbReference>
<dbReference type="InterPro" id="IPR046363">
    <property type="entry name" value="MS_N_TIM-barrel_dom"/>
</dbReference>
<evidence type="ECO:0000256" key="2">
    <source>
        <dbReference type="ARBA" id="ARBA00012636"/>
    </source>
</evidence>
<proteinExistence type="inferred from homology"/>
<evidence type="ECO:0000256" key="5">
    <source>
        <dbReference type="ARBA" id="ARBA00022679"/>
    </source>
</evidence>
<dbReference type="GO" id="GO:0006097">
    <property type="term" value="P:glyoxylate cycle"/>
    <property type="evidence" value="ECO:0007669"/>
    <property type="project" value="UniProtKB-KW"/>
</dbReference>
<dbReference type="FunFam" id="3.20.20.360:FF:000001">
    <property type="entry name" value="Malate synthase"/>
    <property type="match status" value="1"/>
</dbReference>
<dbReference type="InterPro" id="IPR019830">
    <property type="entry name" value="Malate_synthase_CS"/>
</dbReference>
<feature type="active site" description="Proton acceptor" evidence="8">
    <location>
        <position position="170"/>
    </location>
</feature>
<dbReference type="EC" id="2.3.3.9" evidence="2 9"/>
<evidence type="ECO:0000256" key="3">
    <source>
        <dbReference type="ARBA" id="ARBA00022435"/>
    </source>
</evidence>
<dbReference type="Proteomes" id="UP000775129">
    <property type="component" value="Unassembled WGS sequence"/>
</dbReference>
<comment type="caution">
    <text evidence="13">The sequence shown here is derived from an EMBL/GenBank/DDBJ whole genome shotgun (WGS) entry which is preliminary data.</text>
</comment>
<dbReference type="InterPro" id="IPR044856">
    <property type="entry name" value="Malate_synth_C_sf"/>
</dbReference>
<sequence length="543" mass="60525">MSTTRTAPTVDAAIPDGLEQAEDILTAEALDFVAELHRRFDERRLELLAQRTEKRREAAQRGRLDFLESTRSIREDESWSVPEAPPALRDRRVEITGPAMPAKMAINALNSGAKVWLADLEDASSPTWLNQVGGILNLRDAAHGTLAFTSPEGKQYRLREDEPTAVVVARPRGLHLPEHNVRIDGAPASASLVDFGLHFFHTAAALSAKGHGPYYYLPKLESHLEARLWNEVFTYAQERLGIAHGTVRATVLIETIPAAFEMEEILYELREHASGLNAGRWDYLFSIIKTFRDAGEGFQLADRSTVTMTAPLMRAYTDLLVRTCHRRGAVAMGGMAAFIPNRREPEVTTAAFESVRQDKTREARDGFDGSWVAHPDLVAICKEVFDGVLGERPHQIDRTREDVEVTADQLLDIASAGDVRTEKELHLNLYVAFRYVAVWLSGNGAVAINNLMEDAATAEISRSQIWQQIRNGVVYQDTGSTATRELVEEAIAAQSETIRRELGGIEELAAHIEPAIELVTRLVLDEDYQDFLTLPAYEFMEAR</sequence>
<keyword evidence="5 9" id="KW-0808">Transferase</keyword>
<dbReference type="InterPro" id="IPR011076">
    <property type="entry name" value="Malate_synth_sf"/>
</dbReference>
<evidence type="ECO:0000313" key="13">
    <source>
        <dbReference type="EMBL" id="HJF49251.1"/>
    </source>
</evidence>
<dbReference type="PIRSF" id="PIRSF001363">
    <property type="entry name" value="Malate_synth"/>
    <property type="match status" value="1"/>
</dbReference>
<dbReference type="Pfam" id="PF20656">
    <property type="entry name" value="MS_N"/>
    <property type="match status" value="1"/>
</dbReference>
<evidence type="ECO:0000256" key="4">
    <source>
        <dbReference type="ARBA" id="ARBA00022532"/>
    </source>
</evidence>
<dbReference type="GO" id="GO:0005737">
    <property type="term" value="C:cytoplasm"/>
    <property type="evidence" value="ECO:0007669"/>
    <property type="project" value="TreeGrafter"/>
</dbReference>
<reference evidence="13" key="1">
    <citation type="journal article" date="2021" name="PeerJ">
        <title>Extensive microbial diversity within the chicken gut microbiome revealed by metagenomics and culture.</title>
        <authorList>
            <person name="Gilroy R."/>
            <person name="Ravi A."/>
            <person name="Getino M."/>
            <person name="Pursley I."/>
            <person name="Horton D.L."/>
            <person name="Alikhan N.F."/>
            <person name="Baker D."/>
            <person name="Gharbi K."/>
            <person name="Hall N."/>
            <person name="Watson M."/>
            <person name="Adriaenssens E.M."/>
            <person name="Foster-Nyarko E."/>
            <person name="Jarju S."/>
            <person name="Secka A."/>
            <person name="Antonio M."/>
            <person name="Oren A."/>
            <person name="Chaudhuri R.R."/>
            <person name="La Ragione R."/>
            <person name="Hildebrand F."/>
            <person name="Pallen M.J."/>
        </authorList>
    </citation>
    <scope>NUCLEOTIDE SEQUENCE</scope>
    <source>
        <strain evidence="13">1647</strain>
    </source>
</reference>
<dbReference type="Pfam" id="PF20659">
    <property type="entry name" value="MS_C"/>
    <property type="match status" value="1"/>
</dbReference>
<accession>A0A921GNF5</accession>
<dbReference type="SUPFAM" id="SSF51645">
    <property type="entry name" value="Malate synthase G"/>
    <property type="match status" value="1"/>
</dbReference>
<dbReference type="GO" id="GO:0006099">
    <property type="term" value="P:tricarboxylic acid cycle"/>
    <property type="evidence" value="ECO:0007669"/>
    <property type="project" value="UniProtKB-KW"/>
</dbReference>
<dbReference type="InterPro" id="IPR001465">
    <property type="entry name" value="Malate_synthase_TIM"/>
</dbReference>
<feature type="domain" description="Malate synthase TIM barrel" evidence="10">
    <location>
        <begin position="167"/>
        <end position="413"/>
    </location>
</feature>
<dbReference type="InterPro" id="IPR048355">
    <property type="entry name" value="MS_C"/>
</dbReference>
<name>A0A921GNF5_9MICO</name>
<dbReference type="InterPro" id="IPR006252">
    <property type="entry name" value="Malate_synthA"/>
</dbReference>
<protein>
    <recommendedName>
        <fullName evidence="7 9">Malate synthase</fullName>
        <ecNumber evidence="2 9">2.3.3.9</ecNumber>
    </recommendedName>
</protein>
<evidence type="ECO:0000256" key="7">
    <source>
        <dbReference type="ARBA" id="ARBA00068441"/>
    </source>
</evidence>
<feature type="domain" description="Malate synthase N-terminal" evidence="11">
    <location>
        <begin position="20"/>
        <end position="71"/>
    </location>
</feature>
<dbReference type="Gene3D" id="3.20.20.360">
    <property type="entry name" value="Malate synthase, domain 3"/>
    <property type="match status" value="1"/>
</dbReference>
<comment type="pathway">
    <text evidence="9">Carbohydrate metabolism; glyoxylate cycle; (S)-malate from isocitrate: step 2/2.</text>
</comment>
<comment type="catalytic activity">
    <reaction evidence="6 9">
        <text>glyoxylate + acetyl-CoA + H2O = (S)-malate + CoA + H(+)</text>
        <dbReference type="Rhea" id="RHEA:18181"/>
        <dbReference type="ChEBI" id="CHEBI:15377"/>
        <dbReference type="ChEBI" id="CHEBI:15378"/>
        <dbReference type="ChEBI" id="CHEBI:15589"/>
        <dbReference type="ChEBI" id="CHEBI:36655"/>
        <dbReference type="ChEBI" id="CHEBI:57287"/>
        <dbReference type="ChEBI" id="CHEBI:57288"/>
        <dbReference type="EC" id="2.3.3.9"/>
    </reaction>
</comment>
<keyword evidence="13" id="KW-0012">Acyltransferase</keyword>
<reference evidence="13" key="2">
    <citation type="submission" date="2021-09" db="EMBL/GenBank/DDBJ databases">
        <authorList>
            <person name="Gilroy R."/>
        </authorList>
    </citation>
    <scope>NUCLEOTIDE SEQUENCE</scope>
    <source>
        <strain evidence="13">1647</strain>
    </source>
</reference>
<dbReference type="Gene3D" id="1.20.1220.12">
    <property type="entry name" value="Malate synthase, domain III"/>
    <property type="match status" value="1"/>
</dbReference>
<organism evidence="13 14">
    <name type="scientific">Brachybacterium paraconglomeratum</name>
    <dbReference type="NCBI Taxonomy" id="173362"/>
    <lineage>
        <taxon>Bacteria</taxon>
        <taxon>Bacillati</taxon>
        <taxon>Actinomycetota</taxon>
        <taxon>Actinomycetes</taxon>
        <taxon>Micrococcales</taxon>
        <taxon>Dermabacteraceae</taxon>
        <taxon>Brachybacterium</taxon>
    </lineage>
</organism>
<dbReference type="NCBIfam" id="TIGR01344">
    <property type="entry name" value="malate_syn_A"/>
    <property type="match status" value="1"/>
</dbReference>
<feature type="domain" description="Malate synthase C-terminal" evidence="12">
    <location>
        <begin position="420"/>
        <end position="538"/>
    </location>
</feature>
<keyword evidence="4 9" id="KW-0816">Tricarboxylic acid cycle</keyword>
<dbReference type="CDD" id="cd00727">
    <property type="entry name" value="malate_synt_A"/>
    <property type="match status" value="1"/>
</dbReference>
<dbReference type="AlphaFoldDB" id="A0A921GNF5"/>
<evidence type="ECO:0000313" key="14">
    <source>
        <dbReference type="Proteomes" id="UP000775129"/>
    </source>
</evidence>
<evidence type="ECO:0000259" key="11">
    <source>
        <dbReference type="Pfam" id="PF20656"/>
    </source>
</evidence>
<dbReference type="EMBL" id="DYWO01000162">
    <property type="protein sequence ID" value="HJF49251.1"/>
    <property type="molecule type" value="Genomic_DNA"/>
</dbReference>
<comment type="similarity">
    <text evidence="1 9">Belongs to the malate synthase family.</text>
</comment>
<feature type="active site" description="Proton donor" evidence="8">
    <location>
        <position position="454"/>
    </location>
</feature>
<evidence type="ECO:0000256" key="9">
    <source>
        <dbReference type="RuleBase" id="RU000555"/>
    </source>
</evidence>
<evidence type="ECO:0000256" key="1">
    <source>
        <dbReference type="ARBA" id="ARBA00006394"/>
    </source>
</evidence>
<dbReference type="FunFam" id="1.20.1220.12:FF:000001">
    <property type="entry name" value="Malate synthase"/>
    <property type="match status" value="1"/>
</dbReference>
<evidence type="ECO:0000256" key="8">
    <source>
        <dbReference type="PIRSR" id="PIRSR001363-1"/>
    </source>
</evidence>
<evidence type="ECO:0000256" key="6">
    <source>
        <dbReference type="ARBA" id="ARBA00047918"/>
    </source>
</evidence>
<evidence type="ECO:0000259" key="12">
    <source>
        <dbReference type="Pfam" id="PF20659"/>
    </source>
</evidence>
<gene>
    <name evidence="13" type="primary">aceB</name>
    <name evidence="13" type="ORF">K8W24_05540</name>
</gene>
<evidence type="ECO:0000259" key="10">
    <source>
        <dbReference type="Pfam" id="PF01274"/>
    </source>
</evidence>
<keyword evidence="3 9" id="KW-0329">Glyoxylate bypass</keyword>